<evidence type="ECO:0000256" key="2">
    <source>
        <dbReference type="PROSITE-ProRule" id="PRU01248"/>
    </source>
</evidence>
<organism evidence="4 5">
    <name type="scientific">Terasakiella brassicae</name>
    <dbReference type="NCBI Taxonomy" id="1634917"/>
    <lineage>
        <taxon>Bacteria</taxon>
        <taxon>Pseudomonadati</taxon>
        <taxon>Pseudomonadota</taxon>
        <taxon>Alphaproteobacteria</taxon>
        <taxon>Rhodospirillales</taxon>
        <taxon>Terasakiellaceae</taxon>
        <taxon>Terasakiella</taxon>
    </lineage>
</organism>
<evidence type="ECO:0000259" key="3">
    <source>
        <dbReference type="PROSITE" id="PS51900"/>
    </source>
</evidence>
<dbReference type="PROSITE" id="PS51900">
    <property type="entry name" value="CB"/>
    <property type="match status" value="1"/>
</dbReference>
<dbReference type="GO" id="GO:0015074">
    <property type="term" value="P:DNA integration"/>
    <property type="evidence" value="ECO:0007669"/>
    <property type="project" value="UniProtKB-KW"/>
</dbReference>
<protein>
    <recommendedName>
        <fullName evidence="3">Core-binding (CB) domain-containing protein</fullName>
    </recommendedName>
</protein>
<dbReference type="AlphaFoldDB" id="A0A917C1U1"/>
<reference evidence="4" key="2">
    <citation type="submission" date="2020-09" db="EMBL/GenBank/DDBJ databases">
        <authorList>
            <person name="Sun Q."/>
            <person name="Zhou Y."/>
        </authorList>
    </citation>
    <scope>NUCLEOTIDE SEQUENCE</scope>
    <source>
        <strain evidence="4">CGMCC 1.15254</strain>
    </source>
</reference>
<dbReference type="SUPFAM" id="SSF56349">
    <property type="entry name" value="DNA breaking-rejoining enzymes"/>
    <property type="match status" value="1"/>
</dbReference>
<evidence type="ECO:0000313" key="5">
    <source>
        <dbReference type="Proteomes" id="UP000632498"/>
    </source>
</evidence>
<gene>
    <name evidence="4" type="ORF">GCM10011332_19890</name>
</gene>
<keyword evidence="2" id="KW-0238">DNA-binding</keyword>
<keyword evidence="1" id="KW-0229">DNA integration</keyword>
<reference evidence="4" key="1">
    <citation type="journal article" date="2014" name="Int. J. Syst. Evol. Microbiol.">
        <title>Complete genome sequence of Corynebacterium casei LMG S-19264T (=DSM 44701T), isolated from a smear-ripened cheese.</title>
        <authorList>
            <consortium name="US DOE Joint Genome Institute (JGI-PGF)"/>
            <person name="Walter F."/>
            <person name="Albersmeier A."/>
            <person name="Kalinowski J."/>
            <person name="Ruckert C."/>
        </authorList>
    </citation>
    <scope>NUCLEOTIDE SEQUENCE</scope>
    <source>
        <strain evidence="4">CGMCC 1.15254</strain>
    </source>
</reference>
<proteinExistence type="predicted"/>
<name>A0A917C1U1_9PROT</name>
<dbReference type="GO" id="GO:0003677">
    <property type="term" value="F:DNA binding"/>
    <property type="evidence" value="ECO:0007669"/>
    <property type="project" value="UniProtKB-UniRule"/>
</dbReference>
<keyword evidence="5" id="KW-1185">Reference proteome</keyword>
<evidence type="ECO:0000313" key="4">
    <source>
        <dbReference type="EMBL" id="GGF65816.1"/>
    </source>
</evidence>
<comment type="caution">
    <text evidence="4">The sequence shown here is derived from an EMBL/GenBank/DDBJ whole genome shotgun (WGS) entry which is preliminary data.</text>
</comment>
<dbReference type="InterPro" id="IPR044068">
    <property type="entry name" value="CB"/>
</dbReference>
<dbReference type="Proteomes" id="UP000632498">
    <property type="component" value="Unassembled WGS sequence"/>
</dbReference>
<sequence>MPRFGGEPWVNESGEITIYQEKNKKEVAAFYYRLTIRGQKNRPSRSLASEFRYSPAHYAVLKRQYPITDPCDPPEGVIELARRVLSRAKDEVGKGSGTLETRKRPTLQQAADQYLDKVENDIELGLVPPSKYRRHLSFIRNYVKHYEPFRYMPIDEIDSYLMVDWQLWHDRFWIDGPGSEWDAQEVEVKGKVQLRTISDEQRKPPSKSTKTQAKSIMNSIFKWAAKSPRKWVSGPPRWDAYANEELTSARKPTGMFSDTEWADFVAKSQVYIEGEPREKPKQREDYHRRTLCYFFAQFMRCYGLRVAECYKLDASDLHINTDEHGDYYEVALDSVKHKIANVHQRVIGPAYGCRELSNTLIQSLPRFYEECYGIKFDRNCPLWMQEDGSKVQSFFNVFSTILKNTEYGYDANGNTRNLGSIRHATFTSEIMHSPYSAKIIAAWGGTSEAMLHKVYSKAFRYREFKESRRPAF</sequence>
<feature type="domain" description="Core-binding (CB)" evidence="3">
    <location>
        <begin position="105"/>
        <end position="225"/>
    </location>
</feature>
<dbReference type="RefSeq" id="WP_188664385.1">
    <property type="nucleotide sequence ID" value="NZ_BMHV01000012.1"/>
</dbReference>
<dbReference type="InterPro" id="IPR011010">
    <property type="entry name" value="DNA_brk_join_enz"/>
</dbReference>
<evidence type="ECO:0000256" key="1">
    <source>
        <dbReference type="ARBA" id="ARBA00022908"/>
    </source>
</evidence>
<accession>A0A917C1U1</accession>
<dbReference type="EMBL" id="BMHV01000012">
    <property type="protein sequence ID" value="GGF65816.1"/>
    <property type="molecule type" value="Genomic_DNA"/>
</dbReference>